<proteinExistence type="predicted"/>
<keyword evidence="1" id="KW-0812">Transmembrane</keyword>
<name>A0A0B7BC06_9EUPU</name>
<reference evidence="2" key="1">
    <citation type="submission" date="2014-12" db="EMBL/GenBank/DDBJ databases">
        <title>Insight into the proteome of Arion vulgaris.</title>
        <authorList>
            <person name="Aradska J."/>
            <person name="Bulat T."/>
            <person name="Smidak R."/>
            <person name="Sarate P."/>
            <person name="Gangsoo J."/>
            <person name="Sialana F."/>
            <person name="Bilban M."/>
            <person name="Lubec G."/>
        </authorList>
    </citation>
    <scope>NUCLEOTIDE SEQUENCE</scope>
    <source>
        <tissue evidence="2">Skin</tissue>
    </source>
</reference>
<feature type="non-terminal residue" evidence="2">
    <location>
        <position position="1"/>
    </location>
</feature>
<gene>
    <name evidence="2" type="primary">ORF172175</name>
</gene>
<dbReference type="EMBL" id="HACG01042780">
    <property type="protein sequence ID" value="CEK89645.1"/>
    <property type="molecule type" value="Transcribed_RNA"/>
</dbReference>
<evidence type="ECO:0000256" key="1">
    <source>
        <dbReference type="SAM" id="Phobius"/>
    </source>
</evidence>
<keyword evidence="1" id="KW-1133">Transmembrane helix</keyword>
<sequence>HLSGHDVIYEPMLLDVQILQDVFVFFSSLYWIFSERFCNTWFRKLQFCSSMFVLLSVESGFIEEYYEFHEILIG</sequence>
<dbReference type="AlphaFoldDB" id="A0A0B7BC06"/>
<feature type="transmembrane region" description="Helical" evidence="1">
    <location>
        <begin position="12"/>
        <end position="33"/>
    </location>
</feature>
<protein>
    <submittedName>
        <fullName evidence="2">Uncharacterized protein</fullName>
    </submittedName>
</protein>
<organism evidence="2">
    <name type="scientific">Arion vulgaris</name>
    <dbReference type="NCBI Taxonomy" id="1028688"/>
    <lineage>
        <taxon>Eukaryota</taxon>
        <taxon>Metazoa</taxon>
        <taxon>Spiralia</taxon>
        <taxon>Lophotrochozoa</taxon>
        <taxon>Mollusca</taxon>
        <taxon>Gastropoda</taxon>
        <taxon>Heterobranchia</taxon>
        <taxon>Euthyneura</taxon>
        <taxon>Panpulmonata</taxon>
        <taxon>Eupulmonata</taxon>
        <taxon>Stylommatophora</taxon>
        <taxon>Helicina</taxon>
        <taxon>Arionoidea</taxon>
        <taxon>Arionidae</taxon>
        <taxon>Arion</taxon>
    </lineage>
</organism>
<accession>A0A0B7BC06</accession>
<keyword evidence="1" id="KW-0472">Membrane</keyword>
<evidence type="ECO:0000313" key="2">
    <source>
        <dbReference type="EMBL" id="CEK89645.1"/>
    </source>
</evidence>